<comment type="caution">
    <text evidence="3">The sequence shown here is derived from an EMBL/GenBank/DDBJ whole genome shotgun (WGS) entry which is preliminary data.</text>
</comment>
<evidence type="ECO:0000313" key="3">
    <source>
        <dbReference type="EMBL" id="KAF4304122.1"/>
    </source>
</evidence>
<proteinExistence type="predicted"/>
<sequence>MASVLPSPIAGLRRKASQKVRDKLRRVLLLPPAPDWTMQRQADAAPSSSPSAASLSSDDSGLEKEKDDKLRHSCRPDHPPPPPPSLVLLHPTNCAHPYYVDCLSNTNRAYCYDGTRPKLCPHCEIAAGASSSSSSSSSGNQEKGATTIAAAHCGHLITVRKSTAAVVRAHPHLFSEPGLPLVGYTTELVERSRKVFATTNRQGGGERGLEKRRVRANLNVGYCVGCLRRRREEVVAPMEKMKRTLEETERDDELLKEVLGELNDTPEWVRCLENTVFRHKSLANMMMVIVSVLEAEEDKAGMEERGEVDVVATEMESWWRNRGKTMNEAGSLLSRSSWRSGASGFACGLMGLTKAVEVEEDENGAQRIVKRVRFDPKFQASVAQRRSSLKYCRKSETYKPGKYAVKNPLDTSGHSLWKPEELRDWYNPKD</sequence>
<reference evidence="3" key="1">
    <citation type="submission" date="2020-04" db="EMBL/GenBank/DDBJ databases">
        <title>Genome Assembly and Annotation of Botryosphaeria dothidea sdau 11-99, a Latent Pathogen of Apple Fruit Ring Rot in China.</title>
        <authorList>
            <person name="Yu C."/>
            <person name="Diao Y."/>
            <person name="Lu Q."/>
            <person name="Zhao J."/>
            <person name="Cui S."/>
            <person name="Peng C."/>
            <person name="He B."/>
            <person name="Liu H."/>
        </authorList>
    </citation>
    <scope>NUCLEOTIDE SEQUENCE [LARGE SCALE GENOMIC DNA]</scope>
    <source>
        <strain evidence="3">Sdau11-99</strain>
    </source>
</reference>
<gene>
    <name evidence="3" type="ORF">GTA08_BOTSDO07851</name>
</gene>
<protein>
    <submittedName>
        <fullName evidence="3">Uncharacterized protein</fullName>
    </submittedName>
</protein>
<accession>A0A8H4N604</accession>
<evidence type="ECO:0000256" key="2">
    <source>
        <dbReference type="SAM" id="MobiDB-lite"/>
    </source>
</evidence>
<feature type="coiled-coil region" evidence="1">
    <location>
        <begin position="238"/>
        <end position="265"/>
    </location>
</feature>
<keyword evidence="4" id="KW-1185">Reference proteome</keyword>
<dbReference type="AlphaFoldDB" id="A0A8H4N604"/>
<evidence type="ECO:0000313" key="4">
    <source>
        <dbReference type="Proteomes" id="UP000572817"/>
    </source>
</evidence>
<feature type="compositionally biased region" description="Basic and acidic residues" evidence="2">
    <location>
        <begin position="61"/>
        <end position="78"/>
    </location>
</feature>
<feature type="region of interest" description="Disordered" evidence="2">
    <location>
        <begin position="30"/>
        <end position="86"/>
    </location>
</feature>
<dbReference type="EMBL" id="WWBZ02000051">
    <property type="protein sequence ID" value="KAF4304122.1"/>
    <property type="molecule type" value="Genomic_DNA"/>
</dbReference>
<feature type="compositionally biased region" description="Low complexity" evidence="2">
    <location>
        <begin position="42"/>
        <end position="59"/>
    </location>
</feature>
<evidence type="ECO:0000256" key="1">
    <source>
        <dbReference type="SAM" id="Coils"/>
    </source>
</evidence>
<keyword evidence="1" id="KW-0175">Coiled coil</keyword>
<feature type="region of interest" description="Disordered" evidence="2">
    <location>
        <begin position="1"/>
        <end position="20"/>
    </location>
</feature>
<dbReference type="Proteomes" id="UP000572817">
    <property type="component" value="Unassembled WGS sequence"/>
</dbReference>
<name>A0A8H4N604_9PEZI</name>
<organism evidence="3 4">
    <name type="scientific">Botryosphaeria dothidea</name>
    <dbReference type="NCBI Taxonomy" id="55169"/>
    <lineage>
        <taxon>Eukaryota</taxon>
        <taxon>Fungi</taxon>
        <taxon>Dikarya</taxon>
        <taxon>Ascomycota</taxon>
        <taxon>Pezizomycotina</taxon>
        <taxon>Dothideomycetes</taxon>
        <taxon>Dothideomycetes incertae sedis</taxon>
        <taxon>Botryosphaeriales</taxon>
        <taxon>Botryosphaeriaceae</taxon>
        <taxon>Botryosphaeria</taxon>
    </lineage>
</organism>